<dbReference type="EMBL" id="SRMA01025103">
    <property type="protein sequence ID" value="TRY99130.1"/>
    <property type="molecule type" value="Genomic_DNA"/>
</dbReference>
<sequence length="88" mass="9370">MVARRLRAHGAHGGSGAQHSHSRAARLALLCQSPVKAESSSRLTVSAFDKQLMWGSDGAEGLCWERRGSLGGFRVMWVSGTSGGRGFK</sequence>
<dbReference type="AlphaFoldDB" id="A0A553RAC5"/>
<dbReference type="Proteomes" id="UP000316079">
    <property type="component" value="Unassembled WGS sequence"/>
</dbReference>
<evidence type="ECO:0000256" key="1">
    <source>
        <dbReference type="SAM" id="MobiDB-lite"/>
    </source>
</evidence>
<proteinExistence type="predicted"/>
<feature type="compositionally biased region" description="Basic residues" evidence="1">
    <location>
        <begin position="1"/>
        <end position="10"/>
    </location>
</feature>
<name>A0A553RAC5_9TELE</name>
<feature type="region of interest" description="Disordered" evidence="1">
    <location>
        <begin position="1"/>
        <end position="20"/>
    </location>
</feature>
<organism evidence="2 3">
    <name type="scientific">Danionella cerebrum</name>
    <dbReference type="NCBI Taxonomy" id="2873325"/>
    <lineage>
        <taxon>Eukaryota</taxon>
        <taxon>Metazoa</taxon>
        <taxon>Chordata</taxon>
        <taxon>Craniata</taxon>
        <taxon>Vertebrata</taxon>
        <taxon>Euteleostomi</taxon>
        <taxon>Actinopterygii</taxon>
        <taxon>Neopterygii</taxon>
        <taxon>Teleostei</taxon>
        <taxon>Ostariophysi</taxon>
        <taxon>Cypriniformes</taxon>
        <taxon>Danionidae</taxon>
        <taxon>Danioninae</taxon>
        <taxon>Danionella</taxon>
    </lineage>
</organism>
<comment type="caution">
    <text evidence="2">The sequence shown here is derived from an EMBL/GenBank/DDBJ whole genome shotgun (WGS) entry which is preliminary data.</text>
</comment>
<keyword evidence="3" id="KW-1185">Reference proteome</keyword>
<evidence type="ECO:0000313" key="3">
    <source>
        <dbReference type="Proteomes" id="UP000316079"/>
    </source>
</evidence>
<accession>A0A553RAC5</accession>
<gene>
    <name evidence="2" type="ORF">DNTS_028336</name>
</gene>
<reference evidence="2 3" key="1">
    <citation type="journal article" date="2019" name="Sci. Data">
        <title>Hybrid genome assembly and annotation of Danionella translucida.</title>
        <authorList>
            <person name="Kadobianskyi M."/>
            <person name="Schulze L."/>
            <person name="Schuelke M."/>
            <person name="Judkewitz B."/>
        </authorList>
    </citation>
    <scope>NUCLEOTIDE SEQUENCE [LARGE SCALE GENOMIC DNA]</scope>
    <source>
        <strain evidence="2 3">Bolton</strain>
    </source>
</reference>
<evidence type="ECO:0000313" key="2">
    <source>
        <dbReference type="EMBL" id="TRY99130.1"/>
    </source>
</evidence>
<protein>
    <submittedName>
        <fullName evidence="2">Uncharacterized protein</fullName>
    </submittedName>
</protein>